<keyword evidence="2" id="KW-1185">Reference proteome</keyword>
<dbReference type="OrthoDB" id="6406513at2759"/>
<dbReference type="Proteomes" id="UP000887013">
    <property type="component" value="Unassembled WGS sequence"/>
</dbReference>
<evidence type="ECO:0000313" key="1">
    <source>
        <dbReference type="EMBL" id="GFT20453.1"/>
    </source>
</evidence>
<reference evidence="1" key="1">
    <citation type="submission" date="2020-08" db="EMBL/GenBank/DDBJ databases">
        <title>Multicomponent nature underlies the extraordinary mechanical properties of spider dragline silk.</title>
        <authorList>
            <person name="Kono N."/>
            <person name="Nakamura H."/>
            <person name="Mori M."/>
            <person name="Yoshida Y."/>
            <person name="Ohtoshi R."/>
            <person name="Malay A.D."/>
            <person name="Moran D.A.P."/>
            <person name="Tomita M."/>
            <person name="Numata K."/>
            <person name="Arakawa K."/>
        </authorList>
    </citation>
    <scope>NUCLEOTIDE SEQUENCE</scope>
</reference>
<proteinExistence type="predicted"/>
<sequence>MALPFPEMSFGYPVDLKGVGHFGAYNVDGEIGVVEQGSLQKNSCRPDNAGCREHPQEETIKDHSYVLPFVFHLSKEERRL</sequence>
<dbReference type="AlphaFoldDB" id="A0A8X6NME2"/>
<comment type="caution">
    <text evidence="1">The sequence shown here is derived from an EMBL/GenBank/DDBJ whole genome shotgun (WGS) entry which is preliminary data.</text>
</comment>
<organism evidence="1 2">
    <name type="scientific">Nephila pilipes</name>
    <name type="common">Giant wood spider</name>
    <name type="synonym">Nephila maculata</name>
    <dbReference type="NCBI Taxonomy" id="299642"/>
    <lineage>
        <taxon>Eukaryota</taxon>
        <taxon>Metazoa</taxon>
        <taxon>Ecdysozoa</taxon>
        <taxon>Arthropoda</taxon>
        <taxon>Chelicerata</taxon>
        <taxon>Arachnida</taxon>
        <taxon>Araneae</taxon>
        <taxon>Araneomorphae</taxon>
        <taxon>Entelegynae</taxon>
        <taxon>Araneoidea</taxon>
        <taxon>Nephilidae</taxon>
        <taxon>Nephila</taxon>
    </lineage>
</organism>
<dbReference type="EMBL" id="BMAW01105688">
    <property type="protein sequence ID" value="GFT20453.1"/>
    <property type="molecule type" value="Genomic_DNA"/>
</dbReference>
<accession>A0A8X6NME2</accession>
<name>A0A8X6NME2_NEPPI</name>
<protein>
    <submittedName>
        <fullName evidence="1">Uncharacterized protein</fullName>
    </submittedName>
</protein>
<gene>
    <name evidence="1" type="ORF">NPIL_593741</name>
</gene>
<evidence type="ECO:0000313" key="2">
    <source>
        <dbReference type="Proteomes" id="UP000887013"/>
    </source>
</evidence>